<evidence type="ECO:0000313" key="1">
    <source>
        <dbReference type="EMBL" id="KAF4709072.1"/>
    </source>
</evidence>
<evidence type="ECO:0000313" key="2">
    <source>
        <dbReference type="Proteomes" id="UP000574390"/>
    </source>
</evidence>
<proteinExistence type="predicted"/>
<accession>A0A7J6QLI0</accession>
<comment type="caution">
    <text evidence="1">The sequence shown here is derived from an EMBL/GenBank/DDBJ whole genome shotgun (WGS) entry which is preliminary data.</text>
</comment>
<name>A0A7J6QLI0_PEROL</name>
<dbReference type="EMBL" id="JABANM010028811">
    <property type="protein sequence ID" value="KAF4709072.1"/>
    <property type="molecule type" value="Genomic_DNA"/>
</dbReference>
<dbReference type="Proteomes" id="UP000574390">
    <property type="component" value="Unassembled WGS sequence"/>
</dbReference>
<gene>
    <name evidence="1" type="ORF">FOZ62_013861</name>
</gene>
<sequence>MAVLLLPLHGVGCRQSLCLRLGRKQQIVIHSDEGGSEKASMLGIRSEAIVNYHSTRRNNIATETNSDD</sequence>
<reference evidence="1 2" key="1">
    <citation type="submission" date="2020-04" db="EMBL/GenBank/DDBJ databases">
        <title>Perkinsus olseni comparative genomics.</title>
        <authorList>
            <person name="Bogema D.R."/>
        </authorList>
    </citation>
    <scope>NUCLEOTIDE SEQUENCE [LARGE SCALE GENOMIC DNA]</scope>
    <source>
        <strain evidence="1">ATCC PRA-205</strain>
    </source>
</reference>
<protein>
    <submittedName>
        <fullName evidence="1">Uncharacterized protein</fullName>
    </submittedName>
</protein>
<organism evidence="1 2">
    <name type="scientific">Perkinsus olseni</name>
    <name type="common">Perkinsus atlanticus</name>
    <dbReference type="NCBI Taxonomy" id="32597"/>
    <lineage>
        <taxon>Eukaryota</taxon>
        <taxon>Sar</taxon>
        <taxon>Alveolata</taxon>
        <taxon>Perkinsozoa</taxon>
        <taxon>Perkinsea</taxon>
        <taxon>Perkinsida</taxon>
        <taxon>Perkinsidae</taxon>
        <taxon>Perkinsus</taxon>
    </lineage>
</organism>
<dbReference type="AlphaFoldDB" id="A0A7J6QLI0"/>